<dbReference type="InterPro" id="IPR000515">
    <property type="entry name" value="MetI-like"/>
</dbReference>
<accession>A0ABU5ZGG0</accession>
<dbReference type="InterPro" id="IPR010065">
    <property type="entry name" value="AA_ABC_transptr_permease_3TM"/>
</dbReference>
<dbReference type="InterPro" id="IPR043429">
    <property type="entry name" value="ArtM/GltK/GlnP/TcyL/YhdX-like"/>
</dbReference>
<evidence type="ECO:0000256" key="8">
    <source>
        <dbReference type="ARBA" id="ARBA00023136"/>
    </source>
</evidence>
<keyword evidence="3 9" id="KW-0813">Transport</keyword>
<evidence type="ECO:0000256" key="3">
    <source>
        <dbReference type="ARBA" id="ARBA00022448"/>
    </source>
</evidence>
<dbReference type="Gene3D" id="1.10.3720.10">
    <property type="entry name" value="MetI-like"/>
    <property type="match status" value="1"/>
</dbReference>
<evidence type="ECO:0000256" key="1">
    <source>
        <dbReference type="ARBA" id="ARBA00004651"/>
    </source>
</evidence>
<evidence type="ECO:0000256" key="9">
    <source>
        <dbReference type="RuleBase" id="RU363032"/>
    </source>
</evidence>
<keyword evidence="6" id="KW-0029">Amino-acid transport</keyword>
<evidence type="ECO:0000313" key="12">
    <source>
        <dbReference type="Proteomes" id="UP001310386"/>
    </source>
</evidence>
<dbReference type="Proteomes" id="UP001310386">
    <property type="component" value="Unassembled WGS sequence"/>
</dbReference>
<evidence type="ECO:0000256" key="5">
    <source>
        <dbReference type="ARBA" id="ARBA00022692"/>
    </source>
</evidence>
<dbReference type="CDD" id="cd06261">
    <property type="entry name" value="TM_PBP2"/>
    <property type="match status" value="1"/>
</dbReference>
<feature type="transmembrane region" description="Helical" evidence="9">
    <location>
        <begin position="189"/>
        <end position="211"/>
    </location>
</feature>
<dbReference type="RefSeq" id="WP_371753067.1">
    <property type="nucleotide sequence ID" value="NZ_JAYJLD010000005.1"/>
</dbReference>
<evidence type="ECO:0000259" key="10">
    <source>
        <dbReference type="PROSITE" id="PS50928"/>
    </source>
</evidence>
<dbReference type="NCBIfam" id="TIGR01726">
    <property type="entry name" value="HEQRo_perm_3TM"/>
    <property type="match status" value="1"/>
</dbReference>
<feature type="domain" description="ABC transmembrane type-1" evidence="10">
    <location>
        <begin position="19"/>
        <end position="208"/>
    </location>
</feature>
<feature type="transmembrane region" description="Helical" evidence="9">
    <location>
        <begin position="23"/>
        <end position="43"/>
    </location>
</feature>
<reference evidence="11" key="1">
    <citation type="submission" date="2023-12" db="EMBL/GenBank/DDBJ databases">
        <title>Fervidustalea candida gen. nov., sp. nov., a novel member of the family Paenibacillaceae isolated from a geothermal area.</title>
        <authorList>
            <person name="Li W.-J."/>
            <person name="Jiao J.-Y."/>
            <person name="Chen Y."/>
        </authorList>
    </citation>
    <scope>NUCLEOTIDE SEQUENCE</scope>
    <source>
        <strain evidence="11">SYSU GA230002</strain>
    </source>
</reference>
<keyword evidence="8 9" id="KW-0472">Membrane</keyword>
<protein>
    <submittedName>
        <fullName evidence="11">Amino acid ABC transporter permease</fullName>
    </submittedName>
</protein>
<organism evidence="11 12">
    <name type="scientific">Ferviditalea candida</name>
    <dbReference type="NCBI Taxonomy" id="3108399"/>
    <lineage>
        <taxon>Bacteria</taxon>
        <taxon>Bacillati</taxon>
        <taxon>Bacillota</taxon>
        <taxon>Bacilli</taxon>
        <taxon>Bacillales</taxon>
        <taxon>Paenibacillaceae</taxon>
        <taxon>Ferviditalea</taxon>
    </lineage>
</organism>
<comment type="subcellular location">
    <subcellularLocation>
        <location evidence="1 9">Cell membrane</location>
        <topology evidence="1 9">Multi-pass membrane protein</topology>
    </subcellularLocation>
</comment>
<name>A0ABU5ZGG0_9BACL</name>
<evidence type="ECO:0000313" key="11">
    <source>
        <dbReference type="EMBL" id="MEB3100952.1"/>
    </source>
</evidence>
<gene>
    <name evidence="11" type="ORF">VF724_04675</name>
</gene>
<proteinExistence type="inferred from homology"/>
<evidence type="ECO:0000256" key="2">
    <source>
        <dbReference type="ARBA" id="ARBA00010072"/>
    </source>
</evidence>
<evidence type="ECO:0000256" key="6">
    <source>
        <dbReference type="ARBA" id="ARBA00022970"/>
    </source>
</evidence>
<keyword evidence="5 9" id="KW-0812">Transmembrane</keyword>
<keyword evidence="12" id="KW-1185">Reference proteome</keyword>
<feature type="transmembrane region" description="Helical" evidence="9">
    <location>
        <begin position="149"/>
        <end position="169"/>
    </location>
</feature>
<dbReference type="Pfam" id="PF00528">
    <property type="entry name" value="BPD_transp_1"/>
    <property type="match status" value="1"/>
</dbReference>
<dbReference type="SUPFAM" id="SSF161098">
    <property type="entry name" value="MetI-like"/>
    <property type="match status" value="1"/>
</dbReference>
<evidence type="ECO:0000256" key="4">
    <source>
        <dbReference type="ARBA" id="ARBA00022475"/>
    </source>
</evidence>
<sequence length="220" mass="25130">MFFDWGTPIIHIGDFIMGAFTSLWIAVLVFLLSVLFGTLLALARFKRRKNLIFILATVYVEFIRNTPVLVQIFIVYFGLPQFDIHLSPITAGVLALTVNNSAYIAEIIRAGIQSIHKGQWEAAASIGLSHFQMFRLIVFPLALRNIFPSLSNQFIMILFGTSLLSILDVRELTQRASILNSETFRTMEIFVFVTLMYYVISILSSTVLRWVNHKFYPNIK</sequence>
<evidence type="ECO:0000256" key="7">
    <source>
        <dbReference type="ARBA" id="ARBA00022989"/>
    </source>
</evidence>
<keyword evidence="4" id="KW-1003">Cell membrane</keyword>
<comment type="caution">
    <text evidence="11">The sequence shown here is derived from an EMBL/GenBank/DDBJ whole genome shotgun (WGS) entry which is preliminary data.</text>
</comment>
<dbReference type="PANTHER" id="PTHR30614:SF20">
    <property type="entry name" value="GLUTAMINE TRANSPORT SYSTEM PERMEASE PROTEIN GLNP"/>
    <property type="match status" value="1"/>
</dbReference>
<keyword evidence="7 9" id="KW-1133">Transmembrane helix</keyword>
<dbReference type="EMBL" id="JAYJLD010000005">
    <property type="protein sequence ID" value="MEB3100952.1"/>
    <property type="molecule type" value="Genomic_DNA"/>
</dbReference>
<dbReference type="PROSITE" id="PS50928">
    <property type="entry name" value="ABC_TM1"/>
    <property type="match status" value="1"/>
</dbReference>
<feature type="transmembrane region" description="Helical" evidence="9">
    <location>
        <begin position="50"/>
        <end position="77"/>
    </location>
</feature>
<dbReference type="InterPro" id="IPR035906">
    <property type="entry name" value="MetI-like_sf"/>
</dbReference>
<dbReference type="PANTHER" id="PTHR30614">
    <property type="entry name" value="MEMBRANE COMPONENT OF AMINO ACID ABC TRANSPORTER"/>
    <property type="match status" value="1"/>
</dbReference>
<comment type="similarity">
    <text evidence="2">Belongs to the binding-protein-dependent transport system permease family. HisMQ subfamily.</text>
</comment>